<dbReference type="Proteomes" id="UP000186698">
    <property type="component" value="Chromosome 9_10L"/>
</dbReference>
<accession>A0A8J1LUB4</accession>
<dbReference type="PROSITE" id="PS00134">
    <property type="entry name" value="TRYPSIN_HIS"/>
    <property type="match status" value="1"/>
</dbReference>
<dbReference type="InterPro" id="IPR033116">
    <property type="entry name" value="TRYPSIN_SER"/>
</dbReference>
<dbReference type="InterPro" id="IPR043504">
    <property type="entry name" value="Peptidase_S1_PA_chymotrypsin"/>
</dbReference>
<organism evidence="8 9">
    <name type="scientific">Xenopus laevis</name>
    <name type="common">African clawed frog</name>
    <dbReference type="NCBI Taxonomy" id="8355"/>
    <lineage>
        <taxon>Eukaryota</taxon>
        <taxon>Metazoa</taxon>
        <taxon>Chordata</taxon>
        <taxon>Craniata</taxon>
        <taxon>Vertebrata</taxon>
        <taxon>Euteleostomi</taxon>
        <taxon>Amphibia</taxon>
        <taxon>Batrachia</taxon>
        <taxon>Anura</taxon>
        <taxon>Pipoidea</taxon>
        <taxon>Pipidae</taxon>
        <taxon>Xenopodinae</taxon>
        <taxon>Xenopus</taxon>
        <taxon>Xenopus</taxon>
    </lineage>
</organism>
<name>A0A8J1LUB4_XENLA</name>
<dbReference type="InterPro" id="IPR009003">
    <property type="entry name" value="Peptidase_S1_PA"/>
</dbReference>
<dbReference type="GO" id="GO:0005615">
    <property type="term" value="C:extracellular space"/>
    <property type="evidence" value="ECO:0007669"/>
    <property type="project" value="TreeGrafter"/>
</dbReference>
<dbReference type="GO" id="GO:0004252">
    <property type="term" value="F:serine-type endopeptidase activity"/>
    <property type="evidence" value="ECO:0007669"/>
    <property type="project" value="InterPro"/>
</dbReference>
<protein>
    <submittedName>
        <fullName evidence="9">Serine protease 27 isoform X2</fullName>
    </submittedName>
</protein>
<feature type="transmembrane region" description="Helical" evidence="6">
    <location>
        <begin position="286"/>
        <end position="310"/>
    </location>
</feature>
<keyword evidence="1 5" id="KW-0645">Protease</keyword>
<dbReference type="PROSITE" id="PS50240">
    <property type="entry name" value="TRYPSIN_DOM"/>
    <property type="match status" value="1"/>
</dbReference>
<sequence length="312" mass="34071">MVLILYNTPGCGKTVEISERIVGGQDAKKGKYPWQVLLWCPGVYRCGGSLVSNKWVVSAAHCLTRSNASCIIVILGANTISGNENEEMTVSVKNIFIHPNYSDLDYSADIALVELTQNVSYTSYIIPVCLPTASAVFSPGQSCWVTGWGITEFNTSKSSPNTLQEIQMRIINAEQCRNYYNPNKTKIYITDQMICAKDINGGKDSCQGDSGGPLVCSYEGSFYLVGVVSFGIGCGNMPYPGVYTYVPAFRDWIGKYVPSVYSVSSGSTKIGLISGLTLKALSLMSFIHSLCWVILGDLWLVLIISIATWMRC</sequence>
<proteinExistence type="predicted"/>
<dbReference type="InterPro" id="IPR050127">
    <property type="entry name" value="Serine_Proteases_S1"/>
</dbReference>
<keyword evidence="4" id="KW-1015">Disulfide bond</keyword>
<keyword evidence="6" id="KW-0812">Transmembrane</keyword>
<dbReference type="SMART" id="SM00020">
    <property type="entry name" value="Tryp_SPc"/>
    <property type="match status" value="1"/>
</dbReference>
<evidence type="ECO:0000256" key="1">
    <source>
        <dbReference type="ARBA" id="ARBA00022670"/>
    </source>
</evidence>
<dbReference type="SUPFAM" id="SSF50494">
    <property type="entry name" value="Trypsin-like serine proteases"/>
    <property type="match status" value="1"/>
</dbReference>
<keyword evidence="8" id="KW-1185">Reference proteome</keyword>
<gene>
    <name evidence="9" type="primary">LOC108703877</name>
</gene>
<evidence type="ECO:0000256" key="6">
    <source>
        <dbReference type="SAM" id="Phobius"/>
    </source>
</evidence>
<dbReference type="CDD" id="cd00190">
    <property type="entry name" value="Tryp_SPc"/>
    <property type="match status" value="1"/>
</dbReference>
<dbReference type="GeneID" id="108703877"/>
<dbReference type="PRINTS" id="PR00722">
    <property type="entry name" value="CHYMOTRYPSIN"/>
</dbReference>
<dbReference type="RefSeq" id="XP_041432924.1">
    <property type="nucleotide sequence ID" value="XM_041576990.1"/>
</dbReference>
<dbReference type="AlphaFoldDB" id="A0A8J1LUB4"/>
<evidence type="ECO:0000256" key="5">
    <source>
        <dbReference type="RuleBase" id="RU363034"/>
    </source>
</evidence>
<dbReference type="PROSITE" id="PS00135">
    <property type="entry name" value="TRYPSIN_SER"/>
    <property type="match status" value="1"/>
</dbReference>
<keyword evidence="2 5" id="KW-0378">Hydrolase</keyword>
<evidence type="ECO:0000256" key="4">
    <source>
        <dbReference type="ARBA" id="ARBA00023157"/>
    </source>
</evidence>
<evidence type="ECO:0000313" key="8">
    <source>
        <dbReference type="Proteomes" id="UP000186698"/>
    </source>
</evidence>
<dbReference type="PANTHER" id="PTHR24264:SF69">
    <property type="entry name" value="TRYPSIN-3"/>
    <property type="match status" value="1"/>
</dbReference>
<keyword evidence="6" id="KW-0472">Membrane</keyword>
<keyword evidence="3 5" id="KW-0720">Serine protease</keyword>
<evidence type="ECO:0000313" key="9">
    <source>
        <dbReference type="RefSeq" id="XP_041432924.1"/>
    </source>
</evidence>
<dbReference type="PANTHER" id="PTHR24264">
    <property type="entry name" value="TRYPSIN-RELATED"/>
    <property type="match status" value="1"/>
</dbReference>
<dbReference type="InterPro" id="IPR001254">
    <property type="entry name" value="Trypsin_dom"/>
</dbReference>
<dbReference type="Gene3D" id="2.40.10.10">
    <property type="entry name" value="Trypsin-like serine proteases"/>
    <property type="match status" value="1"/>
</dbReference>
<dbReference type="InterPro" id="IPR018114">
    <property type="entry name" value="TRYPSIN_HIS"/>
</dbReference>
<evidence type="ECO:0000256" key="2">
    <source>
        <dbReference type="ARBA" id="ARBA00022801"/>
    </source>
</evidence>
<evidence type="ECO:0000256" key="3">
    <source>
        <dbReference type="ARBA" id="ARBA00022825"/>
    </source>
</evidence>
<evidence type="ECO:0000259" key="7">
    <source>
        <dbReference type="PROSITE" id="PS50240"/>
    </source>
</evidence>
<reference evidence="9" key="1">
    <citation type="submission" date="2025-08" db="UniProtKB">
        <authorList>
            <consortium name="RefSeq"/>
        </authorList>
    </citation>
    <scope>IDENTIFICATION</scope>
    <source>
        <strain evidence="9">J_2021</strain>
        <tissue evidence="9">Erythrocytes</tissue>
    </source>
</reference>
<keyword evidence="6" id="KW-1133">Transmembrane helix</keyword>
<feature type="domain" description="Peptidase S1" evidence="7">
    <location>
        <begin position="21"/>
        <end position="258"/>
    </location>
</feature>
<dbReference type="GO" id="GO:0006508">
    <property type="term" value="P:proteolysis"/>
    <property type="evidence" value="ECO:0007669"/>
    <property type="project" value="UniProtKB-KW"/>
</dbReference>
<dbReference type="FunFam" id="2.40.10.10:FF:000039">
    <property type="entry name" value="Brain-specific serine protease 4"/>
    <property type="match status" value="1"/>
</dbReference>
<dbReference type="Pfam" id="PF00089">
    <property type="entry name" value="Trypsin"/>
    <property type="match status" value="1"/>
</dbReference>
<dbReference type="InterPro" id="IPR001314">
    <property type="entry name" value="Peptidase_S1A"/>
</dbReference>